<proteinExistence type="predicted"/>
<feature type="compositionally biased region" description="Low complexity" evidence="1">
    <location>
        <begin position="66"/>
        <end position="100"/>
    </location>
</feature>
<feature type="compositionally biased region" description="Gly residues" evidence="1">
    <location>
        <begin position="139"/>
        <end position="152"/>
    </location>
</feature>
<accession>A0A4R7SX39</accession>
<sequence>MSCASSTRHSPVSGTTRTEQFRITSCRMHPPPLPRRRPQSVPATVQSPLPCSWSAPPSATSEGRAEATCAAASFPAPATRPTSHPVAAGHVGHHANPAVGRTPSTQVGSEDSGDSPTQVAELGRRGTLGRRGQPACASGVGGSGASSGAGGSLGSGVWAGRLARTFGWRGLHRLGRLGRRAVAPSARLGRLGGPALGRLGRRRQLDWLGWGGSGGV</sequence>
<dbReference type="EMBL" id="SOCE01000002">
    <property type="protein sequence ID" value="TDU83545.1"/>
    <property type="molecule type" value="Genomic_DNA"/>
</dbReference>
<evidence type="ECO:0000313" key="2">
    <source>
        <dbReference type="EMBL" id="TDU83545.1"/>
    </source>
</evidence>
<name>A0A4R7SX39_9ACTN</name>
<gene>
    <name evidence="2" type="ORF">EV138_6009</name>
</gene>
<feature type="compositionally biased region" description="Polar residues" evidence="1">
    <location>
        <begin position="102"/>
        <end position="118"/>
    </location>
</feature>
<evidence type="ECO:0000313" key="3">
    <source>
        <dbReference type="Proteomes" id="UP000295151"/>
    </source>
</evidence>
<evidence type="ECO:0000256" key="1">
    <source>
        <dbReference type="SAM" id="MobiDB-lite"/>
    </source>
</evidence>
<dbReference type="Proteomes" id="UP000295151">
    <property type="component" value="Unassembled WGS sequence"/>
</dbReference>
<feature type="compositionally biased region" description="Polar residues" evidence="1">
    <location>
        <begin position="41"/>
        <end position="61"/>
    </location>
</feature>
<organism evidence="2 3">
    <name type="scientific">Kribbella voronezhensis</name>
    <dbReference type="NCBI Taxonomy" id="2512212"/>
    <lineage>
        <taxon>Bacteria</taxon>
        <taxon>Bacillati</taxon>
        <taxon>Actinomycetota</taxon>
        <taxon>Actinomycetes</taxon>
        <taxon>Propionibacteriales</taxon>
        <taxon>Kribbellaceae</taxon>
        <taxon>Kribbella</taxon>
    </lineage>
</organism>
<feature type="compositionally biased region" description="Polar residues" evidence="1">
    <location>
        <begin position="1"/>
        <end position="23"/>
    </location>
</feature>
<reference evidence="2 3" key="1">
    <citation type="submission" date="2019-03" db="EMBL/GenBank/DDBJ databases">
        <title>Genomic Encyclopedia of Type Strains, Phase III (KMG-III): the genomes of soil and plant-associated and newly described type strains.</title>
        <authorList>
            <person name="Whitman W."/>
        </authorList>
    </citation>
    <scope>NUCLEOTIDE SEQUENCE [LARGE SCALE GENOMIC DNA]</scope>
    <source>
        <strain evidence="2 3">VKM Ac-2575</strain>
    </source>
</reference>
<keyword evidence="3" id="KW-1185">Reference proteome</keyword>
<protein>
    <submittedName>
        <fullName evidence="2">Uncharacterized protein</fullName>
    </submittedName>
</protein>
<feature type="region of interest" description="Disordered" evidence="1">
    <location>
        <begin position="1"/>
        <end position="152"/>
    </location>
</feature>
<comment type="caution">
    <text evidence="2">The sequence shown here is derived from an EMBL/GenBank/DDBJ whole genome shotgun (WGS) entry which is preliminary data.</text>
</comment>
<dbReference type="AlphaFoldDB" id="A0A4R7SX39"/>